<accession>A0A4R3ZAQ6</accession>
<dbReference type="RefSeq" id="WP_066446178.1">
    <property type="nucleotide sequence ID" value="NZ_JANKBF010000003.1"/>
</dbReference>
<evidence type="ECO:0008006" key="3">
    <source>
        <dbReference type="Google" id="ProtNLM"/>
    </source>
</evidence>
<dbReference type="GeneID" id="98914301"/>
<evidence type="ECO:0000313" key="1">
    <source>
        <dbReference type="EMBL" id="TCW02095.1"/>
    </source>
</evidence>
<dbReference type="InterPro" id="IPR036249">
    <property type="entry name" value="Thioredoxin-like_sf"/>
</dbReference>
<gene>
    <name evidence="1" type="ORF">EDD60_10258</name>
</gene>
<proteinExistence type="predicted"/>
<dbReference type="Gene3D" id="3.40.30.10">
    <property type="entry name" value="Glutaredoxin"/>
    <property type="match status" value="1"/>
</dbReference>
<evidence type="ECO:0000313" key="2">
    <source>
        <dbReference type="Proteomes" id="UP000295515"/>
    </source>
</evidence>
<protein>
    <recommendedName>
        <fullName evidence="3">Thioredoxin-like protein</fullName>
    </recommendedName>
</protein>
<dbReference type="AlphaFoldDB" id="A0A4R3ZAQ6"/>
<name>A0A4R3ZAQ6_9FIRM</name>
<dbReference type="Proteomes" id="UP000295515">
    <property type="component" value="Unassembled WGS sequence"/>
</dbReference>
<comment type="caution">
    <text evidence="1">The sequence shown here is derived from an EMBL/GenBank/DDBJ whole genome shotgun (WGS) entry which is preliminary data.</text>
</comment>
<keyword evidence="2" id="KW-1185">Reference proteome</keyword>
<dbReference type="SUPFAM" id="SSF52833">
    <property type="entry name" value="Thioredoxin-like"/>
    <property type="match status" value="1"/>
</dbReference>
<reference evidence="1 2" key="1">
    <citation type="submission" date="2019-03" db="EMBL/GenBank/DDBJ databases">
        <title>Genomic Encyclopedia of Type Strains, Phase IV (KMG-IV): sequencing the most valuable type-strain genomes for metagenomic binning, comparative biology and taxonomic classification.</title>
        <authorList>
            <person name="Goeker M."/>
        </authorList>
    </citation>
    <scope>NUCLEOTIDE SEQUENCE [LARGE SCALE GENOMIC DNA]</scope>
    <source>
        <strain evidence="1 2">DSM 29487</strain>
    </source>
</reference>
<organism evidence="1 2">
    <name type="scientific">Longibaculum muris</name>
    <dbReference type="NCBI Taxonomy" id="1796628"/>
    <lineage>
        <taxon>Bacteria</taxon>
        <taxon>Bacillati</taxon>
        <taxon>Bacillota</taxon>
        <taxon>Erysipelotrichia</taxon>
        <taxon>Erysipelotrichales</taxon>
        <taxon>Coprobacillaceae</taxon>
        <taxon>Longibaculum</taxon>
    </lineage>
</organism>
<dbReference type="EMBL" id="SMCQ01000002">
    <property type="protein sequence ID" value="TCW02095.1"/>
    <property type="molecule type" value="Genomic_DNA"/>
</dbReference>
<sequence>MKKLLLVLLLVLSGCGKTPQYYLYVYYAKTCPVCRSFIETVIPQLEEKYGSSMKITKMDIDEESSIEAYAKTCSLLEDYYADENSGSVPFIVLDGYFAKFGYEIDEDQLMIEAIDDALQHRQIPLDLNDVYYFQEGKTFH</sequence>
<dbReference type="PROSITE" id="PS51257">
    <property type="entry name" value="PROKAR_LIPOPROTEIN"/>
    <property type="match status" value="1"/>
</dbReference>